<dbReference type="CDD" id="cd06262">
    <property type="entry name" value="metallo-hydrolase-like_MBL-fold"/>
    <property type="match status" value="1"/>
</dbReference>
<keyword evidence="7" id="KW-1185">Reference proteome</keyword>
<dbReference type="RefSeq" id="WP_055197032.1">
    <property type="nucleotide sequence ID" value="NZ_JAOQJG010000003.1"/>
</dbReference>
<dbReference type="Gene3D" id="3.60.15.10">
    <property type="entry name" value="Ribonuclease Z/Hydroxyacylglutathione hydrolase-like"/>
    <property type="match status" value="1"/>
</dbReference>
<dbReference type="Pfam" id="PF00753">
    <property type="entry name" value="Lactamase_B"/>
    <property type="match status" value="1"/>
</dbReference>
<feature type="domain" description="Metallo-beta-lactamase" evidence="5">
    <location>
        <begin position="23"/>
        <end position="202"/>
    </location>
</feature>
<dbReference type="InterPro" id="IPR051453">
    <property type="entry name" value="MBL_Glyoxalase_II"/>
</dbReference>
<comment type="cofactor">
    <cofactor evidence="1">
        <name>Zn(2+)</name>
        <dbReference type="ChEBI" id="CHEBI:29105"/>
    </cofactor>
</comment>
<dbReference type="Proteomes" id="UP001482154">
    <property type="component" value="Unassembled WGS sequence"/>
</dbReference>
<protein>
    <submittedName>
        <fullName evidence="6">MBL fold metallo-hydrolase</fullName>
    </submittedName>
</protein>
<dbReference type="EMBL" id="JBBNIN010000004">
    <property type="protein sequence ID" value="MEQ2710296.1"/>
    <property type="molecule type" value="Genomic_DNA"/>
</dbReference>
<dbReference type="SUPFAM" id="SSF56281">
    <property type="entry name" value="Metallo-hydrolase/oxidoreductase"/>
    <property type="match status" value="1"/>
</dbReference>
<accession>A0ABV1ISX9</accession>
<comment type="caution">
    <text evidence="6">The sequence shown here is derived from an EMBL/GenBank/DDBJ whole genome shotgun (WGS) entry which is preliminary data.</text>
</comment>
<evidence type="ECO:0000313" key="7">
    <source>
        <dbReference type="Proteomes" id="UP001482154"/>
    </source>
</evidence>
<organism evidence="6 7">
    <name type="scientific">Anaerostipes amylophilus</name>
    <dbReference type="NCBI Taxonomy" id="2981779"/>
    <lineage>
        <taxon>Bacteria</taxon>
        <taxon>Bacillati</taxon>
        <taxon>Bacillota</taxon>
        <taxon>Clostridia</taxon>
        <taxon>Lachnospirales</taxon>
        <taxon>Lachnospiraceae</taxon>
        <taxon>Anaerostipes</taxon>
    </lineage>
</organism>
<reference evidence="6 7" key="1">
    <citation type="submission" date="2024-04" db="EMBL/GenBank/DDBJ databases">
        <title>Human intestinal bacterial collection.</title>
        <authorList>
            <person name="Pauvert C."/>
            <person name="Hitch T.C.A."/>
            <person name="Clavel T."/>
        </authorList>
    </citation>
    <scope>NUCLEOTIDE SEQUENCE [LARGE SCALE GENOMIC DNA]</scope>
    <source>
        <strain evidence="6 7">CLA-AA-H249</strain>
    </source>
</reference>
<evidence type="ECO:0000256" key="4">
    <source>
        <dbReference type="ARBA" id="ARBA00022833"/>
    </source>
</evidence>
<evidence type="ECO:0000256" key="3">
    <source>
        <dbReference type="ARBA" id="ARBA00022801"/>
    </source>
</evidence>
<evidence type="ECO:0000256" key="1">
    <source>
        <dbReference type="ARBA" id="ARBA00001947"/>
    </source>
</evidence>
<dbReference type="InterPro" id="IPR036866">
    <property type="entry name" value="RibonucZ/Hydroxyglut_hydro"/>
</dbReference>
<dbReference type="PANTHER" id="PTHR46233:SF3">
    <property type="entry name" value="HYDROXYACYLGLUTATHIONE HYDROLASE GLOC"/>
    <property type="match status" value="1"/>
</dbReference>
<evidence type="ECO:0000313" key="6">
    <source>
        <dbReference type="EMBL" id="MEQ2710296.1"/>
    </source>
</evidence>
<dbReference type="InterPro" id="IPR001279">
    <property type="entry name" value="Metallo-B-lactamas"/>
</dbReference>
<dbReference type="PANTHER" id="PTHR46233">
    <property type="entry name" value="HYDROXYACYLGLUTATHIONE HYDROLASE GLOC"/>
    <property type="match status" value="1"/>
</dbReference>
<keyword evidence="3" id="KW-0378">Hydrolase</keyword>
<name>A0ABV1ISX9_9FIRM</name>
<evidence type="ECO:0000256" key="2">
    <source>
        <dbReference type="ARBA" id="ARBA00022723"/>
    </source>
</evidence>
<gene>
    <name evidence="6" type="ORF">AAAU51_03795</name>
</gene>
<sequence>MSETTLRLDRPLKMVTICLGQMQTNCYIVENTKTNQAFVFDPGDQGERIMDTLKEDGMELAGVCLTHGHFDHVMALPYLMEQKPDLNVYLYESEAEVLASPDLNLGSMMGMNLSLKANHLVKDGEIIDVLGTKVKCIHVPGHTKGGVCYYFADYGWLISGDTLFQMSIGRTDFPTGNLNDLLTAIREKLFVLPPWTKVLSGHTPPTTIEEESRSNPFLQ</sequence>
<keyword evidence="2" id="KW-0479">Metal-binding</keyword>
<dbReference type="SMART" id="SM00849">
    <property type="entry name" value="Lactamase_B"/>
    <property type="match status" value="1"/>
</dbReference>
<proteinExistence type="predicted"/>
<keyword evidence="4" id="KW-0862">Zinc</keyword>
<evidence type="ECO:0000259" key="5">
    <source>
        <dbReference type="SMART" id="SM00849"/>
    </source>
</evidence>